<feature type="transmembrane region" description="Helical" evidence="2">
    <location>
        <begin position="12"/>
        <end position="34"/>
    </location>
</feature>
<evidence type="ECO:0000256" key="2">
    <source>
        <dbReference type="SAM" id="Phobius"/>
    </source>
</evidence>
<comment type="caution">
    <text evidence="3">The sequence shown here is derived from an EMBL/GenBank/DDBJ whole genome shotgun (WGS) entry which is preliminary data.</text>
</comment>
<keyword evidence="4" id="KW-1185">Reference proteome</keyword>
<protein>
    <submittedName>
        <fullName evidence="3">Uncharacterized protein</fullName>
    </submittedName>
</protein>
<name>A0AAN8IB38_TRICO</name>
<reference evidence="3 4" key="1">
    <citation type="submission" date="2019-10" db="EMBL/GenBank/DDBJ databases">
        <title>Assembly and Annotation for the nematode Trichostrongylus colubriformis.</title>
        <authorList>
            <person name="Martin J."/>
        </authorList>
    </citation>
    <scope>NUCLEOTIDE SEQUENCE [LARGE SCALE GENOMIC DNA]</scope>
    <source>
        <strain evidence="3">G859</strain>
        <tissue evidence="3">Whole worm</tissue>
    </source>
</reference>
<proteinExistence type="predicted"/>
<feature type="compositionally biased region" description="Polar residues" evidence="1">
    <location>
        <begin position="165"/>
        <end position="180"/>
    </location>
</feature>
<evidence type="ECO:0000313" key="3">
    <source>
        <dbReference type="EMBL" id="KAK5967574.1"/>
    </source>
</evidence>
<feature type="region of interest" description="Disordered" evidence="1">
    <location>
        <begin position="128"/>
        <end position="191"/>
    </location>
</feature>
<dbReference type="AlphaFoldDB" id="A0AAN8IB38"/>
<feature type="compositionally biased region" description="Basic and acidic residues" evidence="1">
    <location>
        <begin position="96"/>
        <end position="106"/>
    </location>
</feature>
<sequence length="191" mass="21514">MDYVQKDKMTVIIIGCGVALVLIAIFFVIIFILMDHAKQKRKKKLKEKMDKEKEERRKKRKAAASHAKKKSSRKSRKRKKEDSSSSSSSHRKRKRQEIEKKKSHDNVKKAVADYLESQLQTCLLAPAQDNETPNMGMSPADADYFATPTPGARPRLGDTPVEVPSSPQNQPPGNAAQNEQRPPVDSVQLGY</sequence>
<gene>
    <name evidence="3" type="ORF">GCK32_011727</name>
</gene>
<evidence type="ECO:0000313" key="4">
    <source>
        <dbReference type="Proteomes" id="UP001331761"/>
    </source>
</evidence>
<keyword evidence="2" id="KW-0812">Transmembrane</keyword>
<keyword evidence="2" id="KW-0472">Membrane</keyword>
<dbReference type="EMBL" id="WIXE01022337">
    <property type="protein sequence ID" value="KAK5967574.1"/>
    <property type="molecule type" value="Genomic_DNA"/>
</dbReference>
<feature type="region of interest" description="Disordered" evidence="1">
    <location>
        <begin position="42"/>
        <end position="106"/>
    </location>
</feature>
<organism evidence="3 4">
    <name type="scientific">Trichostrongylus colubriformis</name>
    <name type="common">Black scour worm</name>
    <dbReference type="NCBI Taxonomy" id="6319"/>
    <lineage>
        <taxon>Eukaryota</taxon>
        <taxon>Metazoa</taxon>
        <taxon>Ecdysozoa</taxon>
        <taxon>Nematoda</taxon>
        <taxon>Chromadorea</taxon>
        <taxon>Rhabditida</taxon>
        <taxon>Rhabditina</taxon>
        <taxon>Rhabditomorpha</taxon>
        <taxon>Strongyloidea</taxon>
        <taxon>Trichostrongylidae</taxon>
        <taxon>Trichostrongylus</taxon>
    </lineage>
</organism>
<keyword evidence="2" id="KW-1133">Transmembrane helix</keyword>
<evidence type="ECO:0000256" key="1">
    <source>
        <dbReference type="SAM" id="MobiDB-lite"/>
    </source>
</evidence>
<dbReference type="Proteomes" id="UP001331761">
    <property type="component" value="Unassembled WGS sequence"/>
</dbReference>
<feature type="compositionally biased region" description="Basic residues" evidence="1">
    <location>
        <begin position="56"/>
        <end position="79"/>
    </location>
</feature>
<accession>A0AAN8IB38</accession>